<dbReference type="Pfam" id="PF00462">
    <property type="entry name" value="Glutaredoxin"/>
    <property type="match status" value="1"/>
</dbReference>
<dbReference type="GO" id="GO:0016433">
    <property type="term" value="F:rRNA (adenine) methyltransferase activity"/>
    <property type="evidence" value="ECO:0007669"/>
    <property type="project" value="UniProtKB-UniRule"/>
</dbReference>
<dbReference type="CDD" id="cd02440">
    <property type="entry name" value="AdoMet_MTases"/>
    <property type="match status" value="1"/>
</dbReference>
<proteinExistence type="inferred from homology"/>
<evidence type="ECO:0000259" key="6">
    <source>
        <dbReference type="Pfam" id="PF00462"/>
    </source>
</evidence>
<evidence type="ECO:0000256" key="3">
    <source>
        <dbReference type="ARBA" id="ARBA00022691"/>
    </source>
</evidence>
<feature type="region of interest" description="Disordered" evidence="5">
    <location>
        <begin position="1"/>
        <end position="35"/>
    </location>
</feature>
<dbReference type="NCBIfam" id="TIGR02180">
    <property type="entry name" value="GRX_euk"/>
    <property type="match status" value="1"/>
</dbReference>
<accession>A0A2N1J8B4</accession>
<keyword evidence="3 4" id="KW-0949">S-adenosyl-L-methionine</keyword>
<dbReference type="Gene3D" id="3.40.50.150">
    <property type="entry name" value="Vaccinia Virus protein VP39"/>
    <property type="match status" value="1"/>
</dbReference>
<dbReference type="AlphaFoldDB" id="A0A2N1J8B4"/>
<dbReference type="OrthoDB" id="5954793at2759"/>
<dbReference type="PRINTS" id="PR00160">
    <property type="entry name" value="GLUTAREDOXIN"/>
</dbReference>
<evidence type="ECO:0000256" key="5">
    <source>
        <dbReference type="SAM" id="MobiDB-lite"/>
    </source>
</evidence>
<dbReference type="InterPro" id="IPR029063">
    <property type="entry name" value="SAM-dependent_MTases_sf"/>
</dbReference>
<comment type="function">
    <text evidence="4">S-adenosyl-L-methionine-dependent methyltransferase that specifically methylates the N(1) position of an adenine present in helix 65 in 25S rRNA.</text>
</comment>
<comment type="similarity">
    <text evidence="4">Belongs to the BMT2 family.</text>
</comment>
<feature type="binding site" evidence="4">
    <location>
        <position position="116"/>
    </location>
    <ligand>
        <name>S-adenosyl-L-methionine</name>
        <dbReference type="ChEBI" id="CHEBI:59789"/>
    </ligand>
</feature>
<keyword evidence="1 4" id="KW-0489">Methyltransferase</keyword>
<dbReference type="PROSITE" id="PS51354">
    <property type="entry name" value="GLUTAREDOXIN_2"/>
    <property type="match status" value="1"/>
</dbReference>
<dbReference type="InterPro" id="IPR011899">
    <property type="entry name" value="Glutaredoxin_euk/vir"/>
</dbReference>
<evidence type="ECO:0000256" key="2">
    <source>
        <dbReference type="ARBA" id="ARBA00022679"/>
    </source>
</evidence>
<evidence type="ECO:0000256" key="1">
    <source>
        <dbReference type="ARBA" id="ARBA00022603"/>
    </source>
</evidence>
<keyword evidence="4" id="KW-0539">Nucleus</keyword>
<feature type="domain" description="Glutaredoxin" evidence="6">
    <location>
        <begin position="292"/>
        <end position="352"/>
    </location>
</feature>
<keyword evidence="2 4" id="KW-0808">Transferase</keyword>
<dbReference type="EMBL" id="KZ454994">
    <property type="protein sequence ID" value="PKI82712.1"/>
    <property type="molecule type" value="Genomic_DNA"/>
</dbReference>
<dbReference type="STRING" id="2020962.A0A2N1J8B4"/>
<dbReference type="HAMAP" id="MF_03044">
    <property type="entry name" value="BMT2"/>
    <property type="match status" value="1"/>
</dbReference>
<sequence length="374" mass="41619">MQEETKAKAPRREKLIRPRGKRGGVKHRPKGSVKQAHTVAIAKYHALEKQIAQTTDIAERSALEKQQRKLGGLAKYQDQSTTGSATDRGGESGKWCAKTLKNIIAPDTKISLLDVGAIAGTAYTKYTSWITTTSIDLNPRSENVHQSDFFDWPAPSAEARYNVVALSLVINFVGDLHKRGELLLHAHQYLRPDGYLYIVLPLACVKNSRYMTHAHFTALVNSAGYSVVCNEDSAKLTRWLLQTKAPKSLTKSQRKLSSKEKLMAQYWDGIVYKKHELLPGDAHNNFAILLPKSYCPYCKRSKDVISKLNVDQSKVGVLELDQTNDGSDIQNYLKEKTDKSTVPSIFISGDFIGGCDDLLKIQSDGELDKLVANI</sequence>
<dbReference type="InterPro" id="IPR036249">
    <property type="entry name" value="Thioredoxin-like_sf"/>
</dbReference>
<feature type="region of interest" description="Disordered" evidence="5">
    <location>
        <begin position="73"/>
        <end position="92"/>
    </location>
</feature>
<keyword evidence="8" id="KW-1185">Reference proteome</keyword>
<dbReference type="GO" id="GO:0005730">
    <property type="term" value="C:nucleolus"/>
    <property type="evidence" value="ECO:0007669"/>
    <property type="project" value="UniProtKB-SubCell"/>
</dbReference>
<dbReference type="GO" id="GO:0016491">
    <property type="term" value="F:oxidoreductase activity"/>
    <property type="evidence" value="ECO:0007669"/>
    <property type="project" value="UniProtKB-ARBA"/>
</dbReference>
<dbReference type="Proteomes" id="UP000232875">
    <property type="component" value="Unassembled WGS sequence"/>
</dbReference>
<name>A0A2N1J8B4_9BASI</name>
<dbReference type="PANTHER" id="PTHR21008">
    <property type="entry name" value="S-ADENOSYLMETHIONINE SENSOR UPSTREAM OF MTORC1-RELATED"/>
    <property type="match status" value="1"/>
</dbReference>
<protein>
    <recommendedName>
        <fullName evidence="4">25S rRNA adenine-N(1) methyltransferase</fullName>
        <ecNumber evidence="4">2.1.1.-</ecNumber>
    </recommendedName>
</protein>
<evidence type="ECO:0000313" key="8">
    <source>
        <dbReference type="Proteomes" id="UP000232875"/>
    </source>
</evidence>
<dbReference type="SUPFAM" id="SSF53335">
    <property type="entry name" value="S-adenosyl-L-methionine-dependent methyltransferases"/>
    <property type="match status" value="1"/>
</dbReference>
<evidence type="ECO:0000313" key="7">
    <source>
        <dbReference type="EMBL" id="PKI82712.1"/>
    </source>
</evidence>
<dbReference type="Pfam" id="PF11968">
    <property type="entry name" value="Bmt2"/>
    <property type="match status" value="1"/>
</dbReference>
<evidence type="ECO:0000256" key="4">
    <source>
        <dbReference type="HAMAP-Rule" id="MF_03044"/>
    </source>
</evidence>
<dbReference type="InterPro" id="IPR021867">
    <property type="entry name" value="Bmt2/SAMTOR"/>
</dbReference>
<feature type="binding site" evidence="4">
    <location>
        <position position="136"/>
    </location>
    <ligand>
        <name>S-adenosyl-L-methionine</name>
        <dbReference type="ChEBI" id="CHEBI:59789"/>
    </ligand>
</feature>
<dbReference type="PANTHER" id="PTHR21008:SF1">
    <property type="entry name" value="25S RRNA (ADENINE(2142)-N(1))-METHYLTRANSFERASE"/>
    <property type="match status" value="1"/>
</dbReference>
<feature type="compositionally biased region" description="Basic residues" evidence="5">
    <location>
        <begin position="17"/>
        <end position="31"/>
    </location>
</feature>
<dbReference type="InterPro" id="IPR014025">
    <property type="entry name" value="Glutaredoxin_subgr"/>
</dbReference>
<dbReference type="InterPro" id="IPR002109">
    <property type="entry name" value="Glutaredoxin"/>
</dbReference>
<dbReference type="SUPFAM" id="SSF52833">
    <property type="entry name" value="Thioredoxin-like"/>
    <property type="match status" value="1"/>
</dbReference>
<gene>
    <name evidence="7" type="ORF">MVES_003544</name>
</gene>
<dbReference type="CDD" id="cd03419">
    <property type="entry name" value="GRX_GRXh_1_2_like"/>
    <property type="match status" value="1"/>
</dbReference>
<dbReference type="Gene3D" id="3.40.30.10">
    <property type="entry name" value="Glutaredoxin"/>
    <property type="match status" value="1"/>
</dbReference>
<dbReference type="EC" id="2.1.1.-" evidence="4"/>
<organism evidence="7 8">
    <name type="scientific">Malassezia vespertilionis</name>
    <dbReference type="NCBI Taxonomy" id="2020962"/>
    <lineage>
        <taxon>Eukaryota</taxon>
        <taxon>Fungi</taxon>
        <taxon>Dikarya</taxon>
        <taxon>Basidiomycota</taxon>
        <taxon>Ustilaginomycotina</taxon>
        <taxon>Malasseziomycetes</taxon>
        <taxon>Malasseziales</taxon>
        <taxon>Malasseziaceae</taxon>
        <taxon>Malassezia</taxon>
    </lineage>
</organism>
<reference evidence="7 8" key="1">
    <citation type="submission" date="2017-10" db="EMBL/GenBank/DDBJ databases">
        <title>A novel species of cold-tolerant Malassezia isolated from bats.</title>
        <authorList>
            <person name="Lorch J.M."/>
            <person name="Palmer J.M."/>
            <person name="Vanderwolf K.J."/>
            <person name="Schmidt K.Z."/>
            <person name="Verant M.L."/>
            <person name="Weller T.J."/>
            <person name="Blehert D.S."/>
        </authorList>
    </citation>
    <scope>NUCLEOTIDE SEQUENCE [LARGE SCALE GENOMIC DNA]</scope>
    <source>
        <strain evidence="7 8">NWHC:44797-103</strain>
    </source>
</reference>
<feature type="compositionally biased region" description="Basic and acidic residues" evidence="5">
    <location>
        <begin position="1"/>
        <end position="16"/>
    </location>
</feature>
<comment type="subcellular location">
    <subcellularLocation>
        <location evidence="4">Nucleus</location>
        <location evidence="4">Nucleolus</location>
    </subcellularLocation>
</comment>